<comment type="caution">
    <text evidence="2">The sequence shown here is derived from an EMBL/GenBank/DDBJ whole genome shotgun (WGS) entry which is preliminary data.</text>
</comment>
<feature type="compositionally biased region" description="Acidic residues" evidence="1">
    <location>
        <begin position="117"/>
        <end position="131"/>
    </location>
</feature>
<sequence>MSPKAQPKKRTAPAPTLRLSTRAKNATTHPGLVDLSEDSDPEKSKLKTQKKAAKEKAKAVTKKKEANLPEMKKRIAELEAQIARNNAKVLENERTVSPGQSSPIEDVDVNVDAVEDIDAEDDVDVTEDIGEIENINIDEGRGSNVVMSDGDRHSGDDEQSEVEDGDHPGGDTDNAQVVDVPTGGPPPGFGPVHYRLRRENAAFFGRDDDGDVMIVKRHETVVNSFPIKAKPPPTNIEPKKRKSTMCEEDMLEEPMGSTPQATQQVTKPVASSSSSQPLLTSAVTSGASRASTPMAIGPDSTVTAVAIAMTQKPSQVAKKASRDTSLMNVSVKISGQAKVKEIKRTGTSKPPKLPKLPNEDAPKKKNASMVDIPLPDVLHAKDIWNATGGIMHTWVHFVSTLENPWDANSTGKEMKMLRKLWTIGFPKSEESISAGTEIQKVSQQRSYDWRSRAGKKGIVHVLEFFKKRGLDTEEQRKEYVTTYRLTYLCMYHDDKQNKTGAFRGEVLMKTFAAHLAQYDHDCDPSLIDFRRASGALAVCAAAVERGFLMYYRIGRPQTFAERNAAIDEAEAKGDQGLTDQLKLEHAKISKFSEVWNIPTTGFIEGINKLSKRAWKRTLRDARKFIKISSSSSSVRAVEEQVPDARAMIVDEESENDSGYTGDSEQD</sequence>
<dbReference type="AlphaFoldDB" id="A0A4S4KNR1"/>
<evidence type="ECO:0000313" key="3">
    <source>
        <dbReference type="Proteomes" id="UP000309038"/>
    </source>
</evidence>
<protein>
    <submittedName>
        <fullName evidence="2">Uncharacterized protein</fullName>
    </submittedName>
</protein>
<keyword evidence="3" id="KW-1185">Reference proteome</keyword>
<feature type="compositionally biased region" description="Polar residues" evidence="1">
    <location>
        <begin position="18"/>
        <end position="28"/>
    </location>
</feature>
<organism evidence="2 3">
    <name type="scientific">Hermanssonia centrifuga</name>
    <dbReference type="NCBI Taxonomy" id="98765"/>
    <lineage>
        <taxon>Eukaryota</taxon>
        <taxon>Fungi</taxon>
        <taxon>Dikarya</taxon>
        <taxon>Basidiomycota</taxon>
        <taxon>Agaricomycotina</taxon>
        <taxon>Agaricomycetes</taxon>
        <taxon>Polyporales</taxon>
        <taxon>Meruliaceae</taxon>
        <taxon>Hermanssonia</taxon>
    </lineage>
</organism>
<evidence type="ECO:0000256" key="1">
    <source>
        <dbReference type="SAM" id="MobiDB-lite"/>
    </source>
</evidence>
<feature type="region of interest" description="Disordered" evidence="1">
    <location>
        <begin position="117"/>
        <end position="193"/>
    </location>
</feature>
<gene>
    <name evidence="2" type="ORF">EW026_g2321</name>
</gene>
<dbReference type="EMBL" id="SGPJ01000057">
    <property type="protein sequence ID" value="THH00179.1"/>
    <property type="molecule type" value="Genomic_DNA"/>
</dbReference>
<feature type="region of interest" description="Disordered" evidence="1">
    <location>
        <begin position="343"/>
        <end position="367"/>
    </location>
</feature>
<feature type="compositionally biased region" description="Polar residues" evidence="1">
    <location>
        <begin position="656"/>
        <end position="666"/>
    </location>
</feature>
<reference evidence="2 3" key="1">
    <citation type="submission" date="2019-02" db="EMBL/GenBank/DDBJ databases">
        <title>Genome sequencing of the rare red list fungi Phlebia centrifuga.</title>
        <authorList>
            <person name="Buettner E."/>
            <person name="Kellner H."/>
        </authorList>
    </citation>
    <scope>NUCLEOTIDE SEQUENCE [LARGE SCALE GENOMIC DNA]</scope>
    <source>
        <strain evidence="2 3">DSM 108282</strain>
    </source>
</reference>
<feature type="region of interest" description="Disordered" evidence="1">
    <location>
        <begin position="1"/>
        <end position="67"/>
    </location>
</feature>
<evidence type="ECO:0000313" key="2">
    <source>
        <dbReference type="EMBL" id="THH00179.1"/>
    </source>
</evidence>
<feature type="region of interest" description="Disordered" evidence="1">
    <location>
        <begin position="225"/>
        <end position="296"/>
    </location>
</feature>
<proteinExistence type="predicted"/>
<name>A0A4S4KNR1_9APHY</name>
<feature type="compositionally biased region" description="Basic residues" evidence="1">
    <location>
        <begin position="1"/>
        <end position="11"/>
    </location>
</feature>
<feature type="region of interest" description="Disordered" evidence="1">
    <location>
        <begin position="636"/>
        <end position="666"/>
    </location>
</feature>
<feature type="compositionally biased region" description="Low complexity" evidence="1">
    <location>
        <begin position="264"/>
        <end position="282"/>
    </location>
</feature>
<feature type="compositionally biased region" description="Basic and acidic residues" evidence="1">
    <location>
        <begin position="52"/>
        <end position="67"/>
    </location>
</feature>
<accession>A0A4S4KNR1</accession>
<dbReference type="Proteomes" id="UP000309038">
    <property type="component" value="Unassembled WGS sequence"/>
</dbReference>